<dbReference type="PANTHER" id="PTHR11070">
    <property type="entry name" value="UVRD / RECB / PCRA DNA HELICASE FAMILY MEMBER"/>
    <property type="match status" value="1"/>
</dbReference>
<proteinExistence type="predicted"/>
<dbReference type="InterPro" id="IPR014016">
    <property type="entry name" value="UvrD-like_ATP-bd"/>
</dbReference>
<evidence type="ECO:0000256" key="1">
    <source>
        <dbReference type="ARBA" id="ARBA00022741"/>
    </source>
</evidence>
<comment type="caution">
    <text evidence="11">The sequence shown here is derived from an EMBL/GenBank/DDBJ whole genome shotgun (WGS) entry which is preliminary data.</text>
</comment>
<dbReference type="EC" id="5.6.2.4" evidence="7"/>
<dbReference type="EMBL" id="JAAOMP010000171">
    <property type="protein sequence ID" value="MBU2761686.1"/>
    <property type="molecule type" value="Genomic_DNA"/>
</dbReference>
<dbReference type="InterPro" id="IPR014017">
    <property type="entry name" value="DNA_helicase_UvrD-like_C"/>
</dbReference>
<keyword evidence="1" id="KW-0547">Nucleotide-binding</keyword>
<protein>
    <recommendedName>
        <fullName evidence="7">DNA 3'-5' helicase</fullName>
        <ecNumber evidence="7">5.6.2.4</ecNumber>
    </recommendedName>
</protein>
<evidence type="ECO:0000256" key="2">
    <source>
        <dbReference type="ARBA" id="ARBA00022801"/>
    </source>
</evidence>
<feature type="domain" description="UvrD-like helicase C-terminal" evidence="10">
    <location>
        <begin position="451"/>
        <end position="501"/>
    </location>
</feature>
<evidence type="ECO:0000256" key="6">
    <source>
        <dbReference type="ARBA" id="ARBA00034617"/>
    </source>
</evidence>
<sequence length="516" mass="57073">MIGSCYRTNNAGETSVPEIKLTDEQIQGVDMAKKMSSFKMSALAGTGKTTTLAEIARGLRKKRGLYLSFNKGIAVEAQKRFSGTNCTARTFHSLAFAGFGKKYGSRLNQRLNAGFIRERFGVGGDHAFLVSGMALDSLGKFLRTIDDEVGPEHSVWPDACKTIFAWKPDVTKSEVDQRQSRIENDMQRKVCFQIQAEALPLAQKIYNEMRRPTSDFPVTHDLYLREFVASMPDLSSSRFGYEYILFDEAQDADHLMLMLTTAQSLPVFYVGDAHQQIYSWRGAENAMASLDLPETPLTTSFRFGQAVADDANEVLAALGSKYLLNVLPSKRSRVERSADVPPGTRAVISRTNGQVVSATLDGLKEGVRVGVSGLRGIKSFLRDYRSTEAGRPSGQFALFQSVNDLMEHAQTESGSDLKTWLDLVGQYGADVLETAMGQAQDLDQDKDVWKSCQRVAITAHAGKGMEFDSVHLSDDLFNPKRLKGDEEKRLLYVAKTRAMRVLSQGKSFVDVTQGEA</sequence>
<organism evidence="11 12">
    <name type="scientific">Acidithiobacillus sulfurivorans</name>
    <dbReference type="NCBI Taxonomy" id="1958756"/>
    <lineage>
        <taxon>Bacteria</taxon>
        <taxon>Pseudomonadati</taxon>
        <taxon>Pseudomonadota</taxon>
        <taxon>Acidithiobacillia</taxon>
        <taxon>Acidithiobacillales</taxon>
        <taxon>Acidithiobacillaceae</taxon>
        <taxon>Acidithiobacillus</taxon>
    </lineage>
</organism>
<dbReference type="GO" id="GO:0004386">
    <property type="term" value="F:helicase activity"/>
    <property type="evidence" value="ECO:0007669"/>
    <property type="project" value="UniProtKB-KW"/>
</dbReference>
<dbReference type="Pfam" id="PF13361">
    <property type="entry name" value="UvrD_C"/>
    <property type="match status" value="1"/>
</dbReference>
<gene>
    <name evidence="11" type="ORF">HAP95_16265</name>
</gene>
<keyword evidence="12" id="KW-1185">Reference proteome</keyword>
<dbReference type="PANTHER" id="PTHR11070:SF30">
    <property type="entry name" value="F-BOX DNA HELICASE 1"/>
    <property type="match status" value="1"/>
</dbReference>
<dbReference type="Proteomes" id="UP000755654">
    <property type="component" value="Unassembled WGS sequence"/>
</dbReference>
<evidence type="ECO:0000259" key="10">
    <source>
        <dbReference type="Pfam" id="PF13361"/>
    </source>
</evidence>
<dbReference type="Pfam" id="PF00580">
    <property type="entry name" value="UvrD-helicase"/>
    <property type="match status" value="1"/>
</dbReference>
<dbReference type="InterPro" id="IPR027417">
    <property type="entry name" value="P-loop_NTPase"/>
</dbReference>
<evidence type="ECO:0000313" key="11">
    <source>
        <dbReference type="EMBL" id="MBU2761686.1"/>
    </source>
</evidence>
<evidence type="ECO:0000256" key="7">
    <source>
        <dbReference type="ARBA" id="ARBA00034808"/>
    </source>
</evidence>
<evidence type="ECO:0000313" key="12">
    <source>
        <dbReference type="Proteomes" id="UP000755654"/>
    </source>
</evidence>
<keyword evidence="5" id="KW-0413">Isomerase</keyword>
<comment type="catalytic activity">
    <reaction evidence="6">
        <text>Couples ATP hydrolysis with the unwinding of duplex DNA by translocating in the 3'-5' direction.</text>
        <dbReference type="EC" id="5.6.2.4"/>
    </reaction>
</comment>
<keyword evidence="4" id="KW-0067">ATP-binding</keyword>
<reference evidence="11 12" key="1">
    <citation type="journal article" date="2021" name="ISME J.">
        <title>Genomic evolution of the class Acidithiobacillia: deep-branching Proteobacteria living in extreme acidic conditions.</title>
        <authorList>
            <person name="Moya-Beltran A."/>
            <person name="Beard S."/>
            <person name="Rojas-Villalobos C."/>
            <person name="Issotta F."/>
            <person name="Gallardo Y."/>
            <person name="Ulloa R."/>
            <person name="Giaveno A."/>
            <person name="Degli Esposti M."/>
            <person name="Johnson D.B."/>
            <person name="Quatrini R."/>
        </authorList>
    </citation>
    <scope>NUCLEOTIDE SEQUENCE [LARGE SCALE GENOMIC DNA]</scope>
    <source>
        <strain evidence="11 12">RW2</strain>
    </source>
</reference>
<evidence type="ECO:0000256" key="4">
    <source>
        <dbReference type="ARBA" id="ARBA00022840"/>
    </source>
</evidence>
<feature type="domain" description="UvrD-like helicase ATP-binding" evidence="9">
    <location>
        <begin position="34"/>
        <end position="286"/>
    </location>
</feature>
<comment type="catalytic activity">
    <reaction evidence="8">
        <text>ATP + H2O = ADP + phosphate + H(+)</text>
        <dbReference type="Rhea" id="RHEA:13065"/>
        <dbReference type="ChEBI" id="CHEBI:15377"/>
        <dbReference type="ChEBI" id="CHEBI:15378"/>
        <dbReference type="ChEBI" id="CHEBI:30616"/>
        <dbReference type="ChEBI" id="CHEBI:43474"/>
        <dbReference type="ChEBI" id="CHEBI:456216"/>
        <dbReference type="EC" id="5.6.2.4"/>
    </reaction>
</comment>
<dbReference type="InterPro" id="IPR000212">
    <property type="entry name" value="DNA_helicase_UvrD/REP"/>
</dbReference>
<evidence type="ECO:0000256" key="3">
    <source>
        <dbReference type="ARBA" id="ARBA00022806"/>
    </source>
</evidence>
<evidence type="ECO:0000256" key="8">
    <source>
        <dbReference type="ARBA" id="ARBA00048988"/>
    </source>
</evidence>
<name>A0ABS6A3R5_9PROT</name>
<dbReference type="Gene3D" id="3.40.50.300">
    <property type="entry name" value="P-loop containing nucleotide triphosphate hydrolases"/>
    <property type="match status" value="2"/>
</dbReference>
<dbReference type="SUPFAM" id="SSF52540">
    <property type="entry name" value="P-loop containing nucleoside triphosphate hydrolases"/>
    <property type="match status" value="1"/>
</dbReference>
<keyword evidence="3 11" id="KW-0347">Helicase</keyword>
<evidence type="ECO:0000259" key="9">
    <source>
        <dbReference type="Pfam" id="PF00580"/>
    </source>
</evidence>
<evidence type="ECO:0000256" key="5">
    <source>
        <dbReference type="ARBA" id="ARBA00023235"/>
    </source>
</evidence>
<keyword evidence="2" id="KW-0378">Hydrolase</keyword>
<accession>A0ABS6A3R5</accession>
<dbReference type="Gene3D" id="1.10.486.10">
    <property type="entry name" value="PCRA, domain 4"/>
    <property type="match status" value="1"/>
</dbReference>